<comment type="caution">
    <text evidence="7">The sequence shown here is derived from an EMBL/GenBank/DDBJ whole genome shotgun (WGS) entry which is preliminary data.</text>
</comment>
<dbReference type="GO" id="GO:0003677">
    <property type="term" value="F:DNA binding"/>
    <property type="evidence" value="ECO:0007669"/>
    <property type="project" value="UniProtKB-KW"/>
</dbReference>
<dbReference type="InterPro" id="IPR009057">
    <property type="entry name" value="Homeodomain-like_sf"/>
</dbReference>
<dbReference type="CDD" id="cd00093">
    <property type="entry name" value="HTH_XRE"/>
    <property type="match status" value="1"/>
</dbReference>
<dbReference type="AlphaFoldDB" id="A0A7K1UHU4"/>
<dbReference type="InterPro" id="IPR001387">
    <property type="entry name" value="Cro/C1-type_HTH"/>
</dbReference>
<dbReference type="OrthoDB" id="186585at2"/>
<dbReference type="SUPFAM" id="SSF100950">
    <property type="entry name" value="NagB/RpiA/CoA transferase-like"/>
    <property type="match status" value="1"/>
</dbReference>
<dbReference type="InterPro" id="IPR037171">
    <property type="entry name" value="NagB/RpiA_transferase-like"/>
</dbReference>
<evidence type="ECO:0000259" key="5">
    <source>
        <dbReference type="Pfam" id="PF04198"/>
    </source>
</evidence>
<dbReference type="Pfam" id="PF04198">
    <property type="entry name" value="Sugar-bind"/>
    <property type="match status" value="1"/>
</dbReference>
<dbReference type="Gene3D" id="1.10.10.60">
    <property type="entry name" value="Homeodomain-like"/>
    <property type="match status" value="1"/>
</dbReference>
<dbReference type="GO" id="GO:0030246">
    <property type="term" value="F:carbohydrate binding"/>
    <property type="evidence" value="ECO:0007669"/>
    <property type="project" value="InterPro"/>
</dbReference>
<dbReference type="InterPro" id="IPR051054">
    <property type="entry name" value="SorC_transcr_regulators"/>
</dbReference>
<evidence type="ECO:0000256" key="3">
    <source>
        <dbReference type="ARBA" id="ARBA00023125"/>
    </source>
</evidence>
<dbReference type="GO" id="GO:0006352">
    <property type="term" value="P:DNA-templated transcription initiation"/>
    <property type="evidence" value="ECO:0007669"/>
    <property type="project" value="InterPro"/>
</dbReference>
<dbReference type="Gene3D" id="3.40.50.1360">
    <property type="match status" value="1"/>
</dbReference>
<reference evidence="7 8" key="1">
    <citation type="submission" date="2019-12" db="EMBL/GenBank/DDBJ databases">
        <title>Nesterenkonia muleiensis sp. nov., a novel actinobacterium isolated from sap of Populus euphratica.</title>
        <authorList>
            <person name="Wang R."/>
        </authorList>
    </citation>
    <scope>NUCLEOTIDE SEQUENCE [LARGE SCALE GENOMIC DNA]</scope>
    <source>
        <strain evidence="7 8">F10</strain>
    </source>
</reference>
<organism evidence="7 8">
    <name type="scientific">Nesterenkonia alkaliphila</name>
    <dbReference type="NCBI Taxonomy" id="1463631"/>
    <lineage>
        <taxon>Bacteria</taxon>
        <taxon>Bacillati</taxon>
        <taxon>Actinomycetota</taxon>
        <taxon>Actinomycetes</taxon>
        <taxon>Micrococcales</taxon>
        <taxon>Micrococcaceae</taxon>
        <taxon>Nesterenkonia</taxon>
    </lineage>
</organism>
<comment type="similarity">
    <text evidence="1">Belongs to the SorC transcriptional regulatory family.</text>
</comment>
<accession>A0A7K1UHU4</accession>
<evidence type="ECO:0000256" key="1">
    <source>
        <dbReference type="ARBA" id="ARBA00010466"/>
    </source>
</evidence>
<keyword evidence="8" id="KW-1185">Reference proteome</keyword>
<dbReference type="SUPFAM" id="SSF46689">
    <property type="entry name" value="Homeodomain-like"/>
    <property type="match status" value="1"/>
</dbReference>
<evidence type="ECO:0000313" key="8">
    <source>
        <dbReference type="Proteomes" id="UP000460157"/>
    </source>
</evidence>
<keyword evidence="3" id="KW-0238">DNA-binding</keyword>
<sequence length="324" mass="35181">MRGSFREKAEFTAAQMYYVQHRTMEQIAQQMGISRSTVSRLLREAREQGIVRISVHPPTDRVSALEHRISQLYGVTAHVAQTGTRASAAERTEAVAVLAAAVIDDLVTPNTIVGLAWGATVTSVVRRLPVREVPGVQVVQLNGAVNSQPEFMDSPSGIDLGMGVVERFADAYAARAHLFAVPAFFDYEQTKQALWRERSTRRILNLQRRASLAVFGVGTFAGGAPSQVYSEGYLSREDLDQLNAERVVGDVCTVFLRAEGSWRDIELNSRCSGMEPDALGRIPRRVCVANAPHKVGALRGVLAAGLVSDLVLDQATANALTHGA</sequence>
<dbReference type="GO" id="GO:0003700">
    <property type="term" value="F:DNA-binding transcription factor activity"/>
    <property type="evidence" value="ECO:0007669"/>
    <property type="project" value="InterPro"/>
</dbReference>
<dbReference type="Proteomes" id="UP000460157">
    <property type="component" value="Unassembled WGS sequence"/>
</dbReference>
<evidence type="ECO:0000256" key="4">
    <source>
        <dbReference type="ARBA" id="ARBA00023163"/>
    </source>
</evidence>
<feature type="domain" description="RNA polymerase sigma-70 region 4" evidence="6">
    <location>
        <begin position="15"/>
        <end position="47"/>
    </location>
</feature>
<feature type="domain" description="Sugar-binding" evidence="5">
    <location>
        <begin position="63"/>
        <end position="320"/>
    </location>
</feature>
<evidence type="ECO:0000256" key="2">
    <source>
        <dbReference type="ARBA" id="ARBA00023015"/>
    </source>
</evidence>
<keyword evidence="2" id="KW-0805">Transcription regulation</keyword>
<name>A0A7K1UHU4_9MICC</name>
<dbReference type="EMBL" id="WRPM01000046">
    <property type="protein sequence ID" value="MVT26047.1"/>
    <property type="molecule type" value="Genomic_DNA"/>
</dbReference>
<dbReference type="PANTHER" id="PTHR34294:SF1">
    <property type="entry name" value="TRANSCRIPTIONAL REGULATOR LSRR"/>
    <property type="match status" value="1"/>
</dbReference>
<protein>
    <submittedName>
        <fullName evidence="7">Helix-turn-helix domain-containing protein</fullName>
    </submittedName>
</protein>
<evidence type="ECO:0000313" key="7">
    <source>
        <dbReference type="EMBL" id="MVT26047.1"/>
    </source>
</evidence>
<dbReference type="PANTHER" id="PTHR34294">
    <property type="entry name" value="TRANSCRIPTIONAL REGULATOR-RELATED"/>
    <property type="match status" value="1"/>
</dbReference>
<dbReference type="Pfam" id="PF04545">
    <property type="entry name" value="Sigma70_r4"/>
    <property type="match status" value="1"/>
</dbReference>
<proteinExistence type="inferred from homology"/>
<dbReference type="RefSeq" id="WP_157322618.1">
    <property type="nucleotide sequence ID" value="NZ_BMFX01000008.1"/>
</dbReference>
<dbReference type="InterPro" id="IPR007630">
    <property type="entry name" value="RNA_pol_sigma70_r4"/>
</dbReference>
<gene>
    <name evidence="7" type="ORF">GNZ21_06705</name>
</gene>
<evidence type="ECO:0000259" key="6">
    <source>
        <dbReference type="Pfam" id="PF04545"/>
    </source>
</evidence>
<keyword evidence="4" id="KW-0804">Transcription</keyword>
<dbReference type="InterPro" id="IPR007324">
    <property type="entry name" value="Sugar-bd_dom_put"/>
</dbReference>